<dbReference type="PANTHER" id="PTHR45011">
    <property type="entry name" value="DAP3-BINDING CELL DEATH ENHANCER 1"/>
    <property type="match status" value="1"/>
</dbReference>
<dbReference type="EMBL" id="JATAAI010000023">
    <property type="protein sequence ID" value="KAK1737778.1"/>
    <property type="molecule type" value="Genomic_DNA"/>
</dbReference>
<dbReference type="InterPro" id="IPR052748">
    <property type="entry name" value="ISR_Activator"/>
</dbReference>
<evidence type="ECO:0000256" key="4">
    <source>
        <dbReference type="PROSITE-ProRule" id="PRU00134"/>
    </source>
</evidence>
<evidence type="ECO:0000256" key="5">
    <source>
        <dbReference type="SAM" id="MobiDB-lite"/>
    </source>
</evidence>
<evidence type="ECO:0000259" key="7">
    <source>
        <dbReference type="PROSITE" id="PS50865"/>
    </source>
</evidence>
<dbReference type="PROSITE" id="PS50865">
    <property type="entry name" value="ZF_MYND_2"/>
    <property type="match status" value="1"/>
</dbReference>
<feature type="domain" description="RING-type" evidence="6">
    <location>
        <begin position="391"/>
        <end position="445"/>
    </location>
</feature>
<dbReference type="InterPro" id="IPR002893">
    <property type="entry name" value="Znf_MYND"/>
</dbReference>
<gene>
    <name evidence="8" type="ORF">QTG54_011550</name>
</gene>
<dbReference type="PANTHER" id="PTHR45011:SF1">
    <property type="entry name" value="DAP3-BINDING CELL DEATH ENHANCER 1"/>
    <property type="match status" value="1"/>
</dbReference>
<name>A0AAD8Y234_9STRA</name>
<dbReference type="SMART" id="SM00671">
    <property type="entry name" value="SEL1"/>
    <property type="match status" value="4"/>
</dbReference>
<keyword evidence="1" id="KW-0479">Metal-binding</keyword>
<feature type="compositionally biased region" description="Low complexity" evidence="5">
    <location>
        <begin position="239"/>
        <end position="256"/>
    </location>
</feature>
<feature type="region of interest" description="Disordered" evidence="5">
    <location>
        <begin position="217"/>
        <end position="256"/>
    </location>
</feature>
<evidence type="ECO:0000256" key="2">
    <source>
        <dbReference type="ARBA" id="ARBA00022771"/>
    </source>
</evidence>
<dbReference type="InterPro" id="IPR006597">
    <property type="entry name" value="Sel1-like"/>
</dbReference>
<dbReference type="PROSITE" id="PS50089">
    <property type="entry name" value="ZF_RING_2"/>
    <property type="match status" value="1"/>
</dbReference>
<evidence type="ECO:0000313" key="8">
    <source>
        <dbReference type="EMBL" id="KAK1737778.1"/>
    </source>
</evidence>
<keyword evidence="3" id="KW-0862">Zinc</keyword>
<dbReference type="Gene3D" id="1.25.40.10">
    <property type="entry name" value="Tetratricopeptide repeat domain"/>
    <property type="match status" value="2"/>
</dbReference>
<dbReference type="Gene3D" id="6.10.140.2220">
    <property type="match status" value="1"/>
</dbReference>
<evidence type="ECO:0000256" key="3">
    <source>
        <dbReference type="ARBA" id="ARBA00022833"/>
    </source>
</evidence>
<sequence>MNDIKCPFCRHPLPATTAEAKANQMKRVEANDPVAIRQKGADCCKKMKFDTAFQYLTKAAELGDIVAHYLLSVMHKNGEVGEKDEIKRVYHLEEAAIGGHPEARYELGMIEFGIGMERMDRAIKHWMIGANLGDEQSVTALKLGYPTGFVMKKDLAAALRAYQTAVDGMKMATDVTLAVGLKDGIGVGMGVSMGNAVSMNGSGFVVSMNGSGSVVLGGVGAGGSPPDPDPSAGVGAGGSSPDPDPSSAGVGAGGSSPDPSAEFWVVGAGFGADGLIIGLMPGPSPSPEVSVLSALAVYHSYIREALILIMVTTTDTEEPETDLMCCASCGTAEVDDIQLRKCTACHLVRYCSVKCQRNHWRQHKQKCKERAAELRDELLFQQPESTHEGDCPICLLPLTLGNDLNVELVCCNKKICDGCFNAHQMREDEEQVENPWLEDSCPLCRHHRPLSDAEVDALTRRRIEANDPIALREAGNDCTVEGDDEKAFQYWSRAAELGDAEAHHHLSVMYWDGEGEGVVEKDEKKKIYHLEEASIRGHPIARRDLGIDDLRNSNEGRRFERAIKHFIIAANLGDEESVDMIKQIHEMGAISIELYAEAVRGYNAAVDATKSPEREAAEGMWDKMRKK</sequence>
<dbReference type="Proteomes" id="UP001224775">
    <property type="component" value="Unassembled WGS sequence"/>
</dbReference>
<dbReference type="AlphaFoldDB" id="A0AAD8Y234"/>
<dbReference type="InterPro" id="IPR011990">
    <property type="entry name" value="TPR-like_helical_dom_sf"/>
</dbReference>
<dbReference type="InterPro" id="IPR001841">
    <property type="entry name" value="Znf_RING"/>
</dbReference>
<reference evidence="8" key="1">
    <citation type="submission" date="2023-06" db="EMBL/GenBank/DDBJ databases">
        <title>Survivors Of The Sea: Transcriptome response of Skeletonema marinoi to long-term dormancy.</title>
        <authorList>
            <person name="Pinder M.I.M."/>
            <person name="Kourtchenko O."/>
            <person name="Robertson E.K."/>
            <person name="Larsson T."/>
            <person name="Maumus F."/>
            <person name="Osuna-Cruz C.M."/>
            <person name="Vancaester E."/>
            <person name="Stenow R."/>
            <person name="Vandepoele K."/>
            <person name="Ploug H."/>
            <person name="Bruchert V."/>
            <person name="Godhe A."/>
            <person name="Topel M."/>
        </authorList>
    </citation>
    <scope>NUCLEOTIDE SEQUENCE</scope>
    <source>
        <strain evidence="8">R05AC</strain>
    </source>
</reference>
<feature type="domain" description="MYND-type" evidence="7">
    <location>
        <begin position="326"/>
        <end position="367"/>
    </location>
</feature>
<comment type="caution">
    <text evidence="8">The sequence shown here is derived from an EMBL/GenBank/DDBJ whole genome shotgun (WGS) entry which is preliminary data.</text>
</comment>
<keyword evidence="2 4" id="KW-0863">Zinc-finger</keyword>
<dbReference type="Pfam" id="PF08238">
    <property type="entry name" value="Sel1"/>
    <property type="match status" value="6"/>
</dbReference>
<evidence type="ECO:0000313" key="9">
    <source>
        <dbReference type="Proteomes" id="UP001224775"/>
    </source>
</evidence>
<organism evidence="8 9">
    <name type="scientific">Skeletonema marinoi</name>
    <dbReference type="NCBI Taxonomy" id="267567"/>
    <lineage>
        <taxon>Eukaryota</taxon>
        <taxon>Sar</taxon>
        <taxon>Stramenopiles</taxon>
        <taxon>Ochrophyta</taxon>
        <taxon>Bacillariophyta</taxon>
        <taxon>Coscinodiscophyceae</taxon>
        <taxon>Thalassiosirophycidae</taxon>
        <taxon>Thalassiosirales</taxon>
        <taxon>Skeletonemataceae</taxon>
        <taxon>Skeletonema</taxon>
        <taxon>Skeletonema marinoi-dohrnii complex</taxon>
    </lineage>
</organism>
<proteinExistence type="predicted"/>
<dbReference type="Pfam" id="PF01753">
    <property type="entry name" value="zf-MYND"/>
    <property type="match status" value="1"/>
</dbReference>
<dbReference type="GO" id="GO:0008270">
    <property type="term" value="F:zinc ion binding"/>
    <property type="evidence" value="ECO:0007669"/>
    <property type="project" value="UniProtKB-KW"/>
</dbReference>
<dbReference type="SUPFAM" id="SSF81901">
    <property type="entry name" value="HCP-like"/>
    <property type="match status" value="2"/>
</dbReference>
<protein>
    <submittedName>
        <fullName evidence="8">Sel1-like repeat family protein</fullName>
    </submittedName>
</protein>
<accession>A0AAD8Y234</accession>
<evidence type="ECO:0000256" key="1">
    <source>
        <dbReference type="ARBA" id="ARBA00022723"/>
    </source>
</evidence>
<keyword evidence="9" id="KW-1185">Reference proteome</keyword>
<dbReference type="SUPFAM" id="SSF144232">
    <property type="entry name" value="HIT/MYND zinc finger-like"/>
    <property type="match status" value="1"/>
</dbReference>
<evidence type="ECO:0000259" key="6">
    <source>
        <dbReference type="PROSITE" id="PS50089"/>
    </source>
</evidence>